<keyword evidence="1" id="KW-0472">Membrane</keyword>
<feature type="transmembrane region" description="Helical" evidence="1">
    <location>
        <begin position="124"/>
        <end position="149"/>
    </location>
</feature>
<evidence type="ECO:0000313" key="3">
    <source>
        <dbReference type="Proteomes" id="UP001293593"/>
    </source>
</evidence>
<dbReference type="Proteomes" id="UP001293593">
    <property type="component" value="Unassembled WGS sequence"/>
</dbReference>
<keyword evidence="1" id="KW-0812">Transmembrane</keyword>
<comment type="caution">
    <text evidence="2">The sequence shown here is derived from an EMBL/GenBank/DDBJ whole genome shotgun (WGS) entry which is preliminary data.</text>
</comment>
<name>A0AAE1J731_9FABA</name>
<dbReference type="AlphaFoldDB" id="A0AAE1J731"/>
<sequence>MSKRMICLHLHQQRRPEPRRMLSFDQRFNLRTLSLKPKGSLSKNHPSPRFVQLLLYQFGKAKAKRLRQIFELDERKPEQKMLFKDSKVNSDWAHLLSTLVARRPLPPLVLQVVIRLDHSKSFNLLFLLWVLSLHLSLFLIRILSIFIMVNDYILIWTN</sequence>
<gene>
    <name evidence="2" type="ORF">QN277_026092</name>
</gene>
<reference evidence="2" key="1">
    <citation type="submission" date="2023-10" db="EMBL/GenBank/DDBJ databases">
        <title>Chromosome-level genome of the transformable northern wattle, Acacia crassicarpa.</title>
        <authorList>
            <person name="Massaro I."/>
            <person name="Sinha N.R."/>
            <person name="Poethig S."/>
            <person name="Leichty A.R."/>
        </authorList>
    </citation>
    <scope>NUCLEOTIDE SEQUENCE</scope>
    <source>
        <strain evidence="2">Acra3RX</strain>
        <tissue evidence="2">Leaf</tissue>
    </source>
</reference>
<accession>A0AAE1J731</accession>
<evidence type="ECO:0000256" key="1">
    <source>
        <dbReference type="SAM" id="Phobius"/>
    </source>
</evidence>
<protein>
    <submittedName>
        <fullName evidence="2">Uncharacterized protein</fullName>
    </submittedName>
</protein>
<proteinExistence type="predicted"/>
<evidence type="ECO:0000313" key="2">
    <source>
        <dbReference type="EMBL" id="KAK4264981.1"/>
    </source>
</evidence>
<dbReference type="EMBL" id="JAWXYG010000008">
    <property type="protein sequence ID" value="KAK4264981.1"/>
    <property type="molecule type" value="Genomic_DNA"/>
</dbReference>
<keyword evidence="3" id="KW-1185">Reference proteome</keyword>
<keyword evidence="1" id="KW-1133">Transmembrane helix</keyword>
<organism evidence="2 3">
    <name type="scientific">Acacia crassicarpa</name>
    <name type="common">northern wattle</name>
    <dbReference type="NCBI Taxonomy" id="499986"/>
    <lineage>
        <taxon>Eukaryota</taxon>
        <taxon>Viridiplantae</taxon>
        <taxon>Streptophyta</taxon>
        <taxon>Embryophyta</taxon>
        <taxon>Tracheophyta</taxon>
        <taxon>Spermatophyta</taxon>
        <taxon>Magnoliopsida</taxon>
        <taxon>eudicotyledons</taxon>
        <taxon>Gunneridae</taxon>
        <taxon>Pentapetalae</taxon>
        <taxon>rosids</taxon>
        <taxon>fabids</taxon>
        <taxon>Fabales</taxon>
        <taxon>Fabaceae</taxon>
        <taxon>Caesalpinioideae</taxon>
        <taxon>mimosoid clade</taxon>
        <taxon>Acacieae</taxon>
        <taxon>Acacia</taxon>
    </lineage>
</organism>